<dbReference type="Pfam" id="PF03874">
    <property type="entry name" value="RNA_pol_Rpb4"/>
    <property type="match status" value="1"/>
</dbReference>
<evidence type="ECO:0000313" key="7">
    <source>
        <dbReference type="Proteomes" id="UP001293593"/>
    </source>
</evidence>
<comment type="caution">
    <text evidence="6">The sequence shown here is derived from an EMBL/GenBank/DDBJ whole genome shotgun (WGS) entry which is preliminary data.</text>
</comment>
<keyword evidence="2" id="KW-0539">Nucleus</keyword>
<name>A0AAE1IWI8_9FABA</name>
<proteinExistence type="inferred from homology"/>
<dbReference type="Proteomes" id="UP001293593">
    <property type="component" value="Unassembled WGS sequence"/>
</dbReference>
<evidence type="ECO:0000256" key="3">
    <source>
        <dbReference type="ARBA" id="ARBA00025724"/>
    </source>
</evidence>
<dbReference type="InterPro" id="IPR045222">
    <property type="entry name" value="Rpb4-like"/>
</dbReference>
<comment type="subcellular location">
    <subcellularLocation>
        <location evidence="1">Nucleus</location>
    </subcellularLocation>
</comment>
<dbReference type="Gene3D" id="1.20.1250.40">
    <property type="match status" value="1"/>
</dbReference>
<reference evidence="6" key="1">
    <citation type="submission" date="2023-10" db="EMBL/GenBank/DDBJ databases">
        <title>Chromosome-level genome of the transformable northern wattle, Acacia crassicarpa.</title>
        <authorList>
            <person name="Massaro I."/>
            <person name="Sinha N.R."/>
            <person name="Poethig S."/>
            <person name="Leichty A.R."/>
        </authorList>
    </citation>
    <scope>NUCLEOTIDE SEQUENCE</scope>
    <source>
        <strain evidence="6">Acra3RX</strain>
        <tissue evidence="6">Leaf</tissue>
    </source>
</reference>
<sequence>MEKGGKGYSSLNKGGKDDSPAKSAKGRRVQFAEDSFDPISGSSPMSGGKAASTQFKGGKGEKVANGGKSTGSKSSKSSEFGIEQELPKNVKCVMNCEAADILQGIQDRMTMLSKDPAIKIPVSFDKGLQYAKSNSHYTKSESVRSILEPLADLGVSEAELCVIGNVCPQTSEEVFALIPSLKVRRSTIEGLVREILRELGKLKKPM</sequence>
<dbReference type="EMBL" id="JAWXYG010000011">
    <property type="protein sequence ID" value="KAK4259182.1"/>
    <property type="molecule type" value="Genomic_DNA"/>
</dbReference>
<dbReference type="InterPro" id="IPR010997">
    <property type="entry name" value="HRDC-like_sf"/>
</dbReference>
<dbReference type="GO" id="GO:0006352">
    <property type="term" value="P:DNA-templated transcription initiation"/>
    <property type="evidence" value="ECO:0007669"/>
    <property type="project" value="InterPro"/>
</dbReference>
<keyword evidence="7" id="KW-1185">Reference proteome</keyword>
<dbReference type="SMART" id="SM00657">
    <property type="entry name" value="RPOL4c"/>
    <property type="match status" value="1"/>
</dbReference>
<evidence type="ECO:0000256" key="2">
    <source>
        <dbReference type="ARBA" id="ARBA00023242"/>
    </source>
</evidence>
<evidence type="ECO:0000256" key="4">
    <source>
        <dbReference type="SAM" id="MobiDB-lite"/>
    </source>
</evidence>
<dbReference type="SUPFAM" id="SSF47819">
    <property type="entry name" value="HRDC-like"/>
    <property type="match status" value="1"/>
</dbReference>
<gene>
    <name evidence="6" type="ORF">QN277_005538</name>
</gene>
<dbReference type="InterPro" id="IPR038324">
    <property type="entry name" value="Rpb4/RPC9_sf"/>
</dbReference>
<evidence type="ECO:0000313" key="6">
    <source>
        <dbReference type="EMBL" id="KAK4259182.1"/>
    </source>
</evidence>
<dbReference type="GO" id="GO:0000166">
    <property type="term" value="F:nucleotide binding"/>
    <property type="evidence" value="ECO:0007669"/>
    <property type="project" value="InterPro"/>
</dbReference>
<dbReference type="InterPro" id="IPR006590">
    <property type="entry name" value="RNA_pol_Rpb4/RPC9_core"/>
</dbReference>
<evidence type="ECO:0000259" key="5">
    <source>
        <dbReference type="SMART" id="SM00657"/>
    </source>
</evidence>
<feature type="compositionally biased region" description="Low complexity" evidence="4">
    <location>
        <begin position="66"/>
        <end position="78"/>
    </location>
</feature>
<organism evidence="6 7">
    <name type="scientific">Acacia crassicarpa</name>
    <name type="common">northern wattle</name>
    <dbReference type="NCBI Taxonomy" id="499986"/>
    <lineage>
        <taxon>Eukaryota</taxon>
        <taxon>Viridiplantae</taxon>
        <taxon>Streptophyta</taxon>
        <taxon>Embryophyta</taxon>
        <taxon>Tracheophyta</taxon>
        <taxon>Spermatophyta</taxon>
        <taxon>Magnoliopsida</taxon>
        <taxon>eudicotyledons</taxon>
        <taxon>Gunneridae</taxon>
        <taxon>Pentapetalae</taxon>
        <taxon>rosids</taxon>
        <taxon>fabids</taxon>
        <taxon>Fabales</taxon>
        <taxon>Fabaceae</taxon>
        <taxon>Caesalpinioideae</taxon>
        <taxon>mimosoid clade</taxon>
        <taxon>Acacieae</taxon>
        <taxon>Acacia</taxon>
    </lineage>
</organism>
<accession>A0AAE1IWI8</accession>
<evidence type="ECO:0000256" key="1">
    <source>
        <dbReference type="ARBA" id="ARBA00004123"/>
    </source>
</evidence>
<dbReference type="AlphaFoldDB" id="A0AAE1IWI8"/>
<dbReference type="GO" id="GO:0005634">
    <property type="term" value="C:nucleus"/>
    <property type="evidence" value="ECO:0007669"/>
    <property type="project" value="UniProtKB-SubCell"/>
</dbReference>
<feature type="compositionally biased region" description="Polar residues" evidence="4">
    <location>
        <begin position="40"/>
        <end position="55"/>
    </location>
</feature>
<comment type="similarity">
    <text evidence="3">Belongs to the eukaryotic RPB4 RNA polymerase subunit family.</text>
</comment>
<dbReference type="InterPro" id="IPR005574">
    <property type="entry name" value="Rpb4/RPC9"/>
</dbReference>
<protein>
    <recommendedName>
        <fullName evidence="5">RNA polymerase Rpb4/RPC9 core domain-containing protein</fullName>
    </recommendedName>
</protein>
<dbReference type="PANTHER" id="PTHR21297">
    <property type="entry name" value="DNA-DIRECTED RNA POLYMERASE II"/>
    <property type="match status" value="1"/>
</dbReference>
<dbReference type="GO" id="GO:0030880">
    <property type="term" value="C:RNA polymerase complex"/>
    <property type="evidence" value="ECO:0007669"/>
    <property type="project" value="InterPro"/>
</dbReference>
<feature type="region of interest" description="Disordered" evidence="4">
    <location>
        <begin position="1"/>
        <end position="80"/>
    </location>
</feature>
<feature type="domain" description="RNA polymerase Rpb4/RPC9 core" evidence="5">
    <location>
        <begin position="85"/>
        <end position="206"/>
    </location>
</feature>